<sequence length="171" mass="19294">MKTVKWFKNPEMIIALSALFIGLLTAVISIYSAYIDRAYARASVWPNVELYRSFERHSFSYGVVNSGTGPALIKYARVALDGSPIKRWSDIEAFADISQSHIHNRTLPAEQTITPLIYEGEAIAAILEVDNRLAIELCYCSIYGDCWVVDRNNTPKPVNECVIEHQHAFLQ</sequence>
<organism evidence="2 3">
    <name type="scientific">Thalassotalea mangrovi</name>
    <dbReference type="NCBI Taxonomy" id="2572245"/>
    <lineage>
        <taxon>Bacteria</taxon>
        <taxon>Pseudomonadati</taxon>
        <taxon>Pseudomonadota</taxon>
        <taxon>Gammaproteobacteria</taxon>
        <taxon>Alteromonadales</taxon>
        <taxon>Colwelliaceae</taxon>
        <taxon>Thalassotalea</taxon>
    </lineage>
</organism>
<comment type="caution">
    <text evidence="2">The sequence shown here is derived from an EMBL/GenBank/DDBJ whole genome shotgun (WGS) entry which is preliminary data.</text>
</comment>
<dbReference type="AlphaFoldDB" id="A0A4U1B1P8"/>
<dbReference type="Proteomes" id="UP000307999">
    <property type="component" value="Unassembled WGS sequence"/>
</dbReference>
<keyword evidence="1" id="KW-0472">Membrane</keyword>
<proteinExistence type="predicted"/>
<feature type="transmembrane region" description="Helical" evidence="1">
    <location>
        <begin position="12"/>
        <end position="34"/>
    </location>
</feature>
<accession>A0A4U1B1P8</accession>
<evidence type="ECO:0000313" key="2">
    <source>
        <dbReference type="EMBL" id="TKB43367.1"/>
    </source>
</evidence>
<name>A0A4U1B1P8_9GAMM</name>
<reference evidence="2 3" key="1">
    <citation type="submission" date="2019-04" db="EMBL/GenBank/DDBJ databases">
        <title>Thalassotalea guangxiensis sp. nov., isolated from sediment of the coastal wetland.</title>
        <authorList>
            <person name="Zheng S."/>
            <person name="Zhang D."/>
        </authorList>
    </citation>
    <scope>NUCLEOTIDE SEQUENCE [LARGE SCALE GENOMIC DNA]</scope>
    <source>
        <strain evidence="2 3">ZS-4</strain>
    </source>
</reference>
<dbReference type="EMBL" id="SWDB01000039">
    <property type="protein sequence ID" value="TKB43367.1"/>
    <property type="molecule type" value="Genomic_DNA"/>
</dbReference>
<dbReference type="OrthoDB" id="1492993at2"/>
<evidence type="ECO:0000256" key="1">
    <source>
        <dbReference type="SAM" id="Phobius"/>
    </source>
</evidence>
<keyword evidence="1" id="KW-0812">Transmembrane</keyword>
<keyword evidence="1" id="KW-1133">Transmembrane helix</keyword>
<dbReference type="RefSeq" id="WP_136737146.1">
    <property type="nucleotide sequence ID" value="NZ_SWDB01000039.1"/>
</dbReference>
<protein>
    <submittedName>
        <fullName evidence="2">Uncharacterized protein</fullName>
    </submittedName>
</protein>
<keyword evidence="3" id="KW-1185">Reference proteome</keyword>
<gene>
    <name evidence="2" type="ORF">E8M12_15350</name>
</gene>
<evidence type="ECO:0000313" key="3">
    <source>
        <dbReference type="Proteomes" id="UP000307999"/>
    </source>
</evidence>